<evidence type="ECO:0000256" key="5">
    <source>
        <dbReference type="SAM" id="SignalP"/>
    </source>
</evidence>
<evidence type="ECO:0000256" key="3">
    <source>
        <dbReference type="ARBA" id="ARBA00023004"/>
    </source>
</evidence>
<dbReference type="Proteomes" id="UP001642464">
    <property type="component" value="Unassembled WGS sequence"/>
</dbReference>
<feature type="domain" description="Cytochrome c" evidence="6">
    <location>
        <begin position="107"/>
        <end position="204"/>
    </location>
</feature>
<organism evidence="7 8">
    <name type="scientific">Durusdinium trenchii</name>
    <dbReference type="NCBI Taxonomy" id="1381693"/>
    <lineage>
        <taxon>Eukaryota</taxon>
        <taxon>Sar</taxon>
        <taxon>Alveolata</taxon>
        <taxon>Dinophyceae</taxon>
        <taxon>Suessiales</taxon>
        <taxon>Symbiodiniaceae</taxon>
        <taxon>Durusdinium</taxon>
    </lineage>
</organism>
<dbReference type="InterPro" id="IPR036909">
    <property type="entry name" value="Cyt_c-like_dom_sf"/>
</dbReference>
<dbReference type="InterPro" id="IPR011429">
    <property type="entry name" value="Cyt_c_Planctomycete-type"/>
</dbReference>
<dbReference type="PROSITE" id="PS51007">
    <property type="entry name" value="CYTC"/>
    <property type="match status" value="1"/>
</dbReference>
<evidence type="ECO:0000313" key="8">
    <source>
        <dbReference type="Proteomes" id="UP001642464"/>
    </source>
</evidence>
<dbReference type="Pfam" id="PF07635">
    <property type="entry name" value="PSCyt1"/>
    <property type="match status" value="2"/>
</dbReference>
<dbReference type="SUPFAM" id="SSF46626">
    <property type="entry name" value="Cytochrome c"/>
    <property type="match status" value="1"/>
</dbReference>
<dbReference type="InterPro" id="IPR009056">
    <property type="entry name" value="Cyt_c-like_dom"/>
</dbReference>
<proteinExistence type="predicted"/>
<evidence type="ECO:0000259" key="6">
    <source>
        <dbReference type="PROSITE" id="PS51007"/>
    </source>
</evidence>
<comment type="caution">
    <text evidence="7">The sequence shown here is derived from an EMBL/GenBank/DDBJ whole genome shotgun (WGS) entry which is preliminary data.</text>
</comment>
<feature type="signal peptide" evidence="5">
    <location>
        <begin position="1"/>
        <end position="27"/>
    </location>
</feature>
<accession>A0ABP0JL39</accession>
<keyword evidence="3 4" id="KW-0408">Iron</keyword>
<protein>
    <submittedName>
        <fullName evidence="7">Planctomycete cytochrome C</fullName>
    </submittedName>
</protein>
<keyword evidence="8" id="KW-1185">Reference proteome</keyword>
<keyword evidence="1 4" id="KW-0349">Heme</keyword>
<feature type="non-terminal residue" evidence="7">
    <location>
        <position position="596"/>
    </location>
</feature>
<evidence type="ECO:0000256" key="2">
    <source>
        <dbReference type="ARBA" id="ARBA00022723"/>
    </source>
</evidence>
<sequence length="596" mass="64638">MNRPVSALVAACLLLVSVCWLPQVAHAQLKPEHRRELYELNRSVGRVAGMIRKKEFDAASDALEEAATRVEEIASDAGIETSDRALKGVLTAIERQKAALAKASGTAKPDTGVSFAGDVAPIINARCVRCHGENNPRNGLRLDAFAGWKRGGQGGVLLVPGNARRSLLMARLMAPEGQGRMPAGGEALDRDELETIATWINQGAKYDGGRDSLPLADVIYQHELKASDVQIPKPKGTETVSFTQDIAPWMANLCLGCHNERRKSGGLSVATFFDIMKGGDSGAVIEPGDMENSRLFRLGQARITRKNYEDLKQWFVEGNTFDGDNPRTPLANYRMTPQQMAANQFASKSEAEMRELRSSRTEQQIKRAISSDPIATVQRDAFLVTGTVSEQRLNEVGDWAESHLERLQKTLGGSGAPWRGRLAVIVLRDRFSYEEFNQIVESRRIPTEMVGHSKVTVGYEDAYVALQDVGDTASSENPGLQASLIQHVTAAYLSRDGAEFPAWLSEGLGLYLAAGALPGNQYIKNLSGIAASQATALRRPRDVFDDGTFSPAFVGPVGYTLVDFLMDGGGPAKFRQLLKSLSDGRGTGEALSAVYG</sequence>
<feature type="chain" id="PRO_5047160438" evidence="5">
    <location>
        <begin position="28"/>
        <end position="596"/>
    </location>
</feature>
<dbReference type="EMBL" id="CAXAMM010007717">
    <property type="protein sequence ID" value="CAK9015148.1"/>
    <property type="molecule type" value="Genomic_DNA"/>
</dbReference>
<keyword evidence="5" id="KW-0732">Signal</keyword>
<evidence type="ECO:0000256" key="1">
    <source>
        <dbReference type="ARBA" id="ARBA00022617"/>
    </source>
</evidence>
<name>A0ABP0JL39_9DINO</name>
<evidence type="ECO:0000256" key="4">
    <source>
        <dbReference type="PROSITE-ProRule" id="PRU00433"/>
    </source>
</evidence>
<reference evidence="7 8" key="1">
    <citation type="submission" date="2024-02" db="EMBL/GenBank/DDBJ databases">
        <authorList>
            <person name="Chen Y."/>
            <person name="Shah S."/>
            <person name="Dougan E. K."/>
            <person name="Thang M."/>
            <person name="Chan C."/>
        </authorList>
    </citation>
    <scope>NUCLEOTIDE SEQUENCE [LARGE SCALE GENOMIC DNA]</scope>
</reference>
<gene>
    <name evidence="7" type="ORF">SCF082_LOCUS12629</name>
</gene>
<dbReference type="PANTHER" id="PTHR35889:SF3">
    <property type="entry name" value="F-BOX DOMAIN-CONTAINING PROTEIN"/>
    <property type="match status" value="1"/>
</dbReference>
<dbReference type="PANTHER" id="PTHR35889">
    <property type="entry name" value="CYCLOINULO-OLIGOSACCHARIDE FRUCTANOTRANSFERASE-RELATED"/>
    <property type="match status" value="1"/>
</dbReference>
<keyword evidence="2 4" id="KW-0479">Metal-binding</keyword>
<evidence type="ECO:0000313" key="7">
    <source>
        <dbReference type="EMBL" id="CAK9015148.1"/>
    </source>
</evidence>